<feature type="non-terminal residue" evidence="1">
    <location>
        <position position="1"/>
    </location>
</feature>
<organism evidence="1 2">
    <name type="scientific">Rotaria magnacalcarata</name>
    <dbReference type="NCBI Taxonomy" id="392030"/>
    <lineage>
        <taxon>Eukaryota</taxon>
        <taxon>Metazoa</taxon>
        <taxon>Spiralia</taxon>
        <taxon>Gnathifera</taxon>
        <taxon>Rotifera</taxon>
        <taxon>Eurotatoria</taxon>
        <taxon>Bdelloidea</taxon>
        <taxon>Philodinida</taxon>
        <taxon>Philodinidae</taxon>
        <taxon>Rotaria</taxon>
    </lineage>
</organism>
<name>A0A8S2YPT9_9BILA</name>
<evidence type="ECO:0008006" key="3">
    <source>
        <dbReference type="Google" id="ProtNLM"/>
    </source>
</evidence>
<accession>A0A8S2YPT9</accession>
<gene>
    <name evidence="1" type="ORF">SMN809_LOCUS38181</name>
</gene>
<evidence type="ECO:0000313" key="1">
    <source>
        <dbReference type="EMBL" id="CAF4578788.1"/>
    </source>
</evidence>
<dbReference type="AlphaFoldDB" id="A0A8S2YPT9"/>
<protein>
    <recommendedName>
        <fullName evidence="3">F-box domain-containing protein</fullName>
    </recommendedName>
</protein>
<dbReference type="EMBL" id="CAJOBI010099001">
    <property type="protein sequence ID" value="CAF4578788.1"/>
    <property type="molecule type" value="Genomic_DNA"/>
</dbReference>
<sequence length="89" mass="10394">IYLDLKTAMNQMALESLSNDLLRHLFELFDPANILRAFSGLNTRFNSLLYADIQSYCVDLRLMQVNESDCWCLEYQKKILTFSAQHTLL</sequence>
<evidence type="ECO:0000313" key="2">
    <source>
        <dbReference type="Proteomes" id="UP000676336"/>
    </source>
</evidence>
<reference evidence="1" key="1">
    <citation type="submission" date="2021-02" db="EMBL/GenBank/DDBJ databases">
        <authorList>
            <person name="Nowell W R."/>
        </authorList>
    </citation>
    <scope>NUCLEOTIDE SEQUENCE</scope>
</reference>
<proteinExistence type="predicted"/>
<dbReference type="Proteomes" id="UP000676336">
    <property type="component" value="Unassembled WGS sequence"/>
</dbReference>
<comment type="caution">
    <text evidence="1">The sequence shown here is derived from an EMBL/GenBank/DDBJ whole genome shotgun (WGS) entry which is preliminary data.</text>
</comment>